<reference evidence="15 16" key="1">
    <citation type="submission" date="2016-07" db="EMBL/GenBank/DDBJ databases">
        <authorList>
            <person name="Lefevre C.T."/>
        </authorList>
    </citation>
    <scope>NUCLEOTIDE SEQUENCE [LARGE SCALE GENOMIC DNA]</scope>
    <source>
        <strain evidence="15">PR1</strain>
    </source>
</reference>
<dbReference type="InterPro" id="IPR004385">
    <property type="entry name" value="NDP_pyrophosphatase"/>
</dbReference>
<dbReference type="Gene3D" id="3.90.79.10">
    <property type="entry name" value="Nucleoside Triphosphate Pyrophosphohydrolase"/>
    <property type="match status" value="1"/>
</dbReference>
<dbReference type="OrthoDB" id="5292471at2"/>
<dbReference type="GO" id="GO:0006753">
    <property type="term" value="P:nucleoside phosphate metabolic process"/>
    <property type="evidence" value="ECO:0007669"/>
    <property type="project" value="TreeGrafter"/>
</dbReference>
<evidence type="ECO:0000256" key="1">
    <source>
        <dbReference type="ARBA" id="ARBA00001946"/>
    </source>
</evidence>
<feature type="domain" description="Nudix hydrolase" evidence="14">
    <location>
        <begin position="55"/>
        <end position="198"/>
    </location>
</feature>
<feature type="binding site" evidence="13">
    <location>
        <position position="116"/>
    </location>
    <ligand>
        <name>Mg(2+)</name>
        <dbReference type="ChEBI" id="CHEBI:18420"/>
        <label>1</label>
    </ligand>
</feature>
<name>A0A1C3RCG8_9PROT</name>
<dbReference type="PANTHER" id="PTHR11839">
    <property type="entry name" value="UDP/ADP-SUGAR PYROPHOSPHATASE"/>
    <property type="match status" value="1"/>
</dbReference>
<evidence type="ECO:0000256" key="4">
    <source>
        <dbReference type="ARBA" id="ARBA00013297"/>
    </source>
</evidence>
<evidence type="ECO:0000256" key="13">
    <source>
        <dbReference type="PIRSR" id="PIRSR604385-2"/>
    </source>
</evidence>
<evidence type="ECO:0000259" key="14">
    <source>
        <dbReference type="PROSITE" id="PS51462"/>
    </source>
</evidence>
<dbReference type="InterPro" id="IPR000086">
    <property type="entry name" value="NUDIX_hydrolase_dom"/>
</dbReference>
<dbReference type="STRING" id="1867952.MTBPR1_10224"/>
<gene>
    <name evidence="15" type="primary">nudF</name>
    <name evidence="15" type="ORF">MTBPR1_10224</name>
</gene>
<dbReference type="Proteomes" id="UP000231658">
    <property type="component" value="Unassembled WGS sequence"/>
</dbReference>
<evidence type="ECO:0000313" key="16">
    <source>
        <dbReference type="Proteomes" id="UP000231658"/>
    </source>
</evidence>
<comment type="function">
    <text evidence="8">Acts on ADP-mannose and ADP-glucose as well as ADP-ribose. Prevents glycogen biosynthesis. The reaction catalyzed by this enzyme is a limiting step of the gluconeogenic process.</text>
</comment>
<evidence type="ECO:0000256" key="2">
    <source>
        <dbReference type="ARBA" id="ARBA00007482"/>
    </source>
</evidence>
<keyword evidence="6 15" id="KW-0378">Hydrolase</keyword>
<evidence type="ECO:0000256" key="10">
    <source>
        <dbReference type="ARBA" id="ARBA00030308"/>
    </source>
</evidence>
<evidence type="ECO:0000256" key="12">
    <source>
        <dbReference type="ARBA" id="ARBA00049546"/>
    </source>
</evidence>
<dbReference type="Pfam" id="PF00293">
    <property type="entry name" value="NUDIX"/>
    <property type="match status" value="1"/>
</dbReference>
<feature type="binding site" evidence="13">
    <location>
        <position position="96"/>
    </location>
    <ligand>
        <name>Mg(2+)</name>
        <dbReference type="ChEBI" id="CHEBI:18420"/>
        <label>1</label>
    </ligand>
</feature>
<dbReference type="GO" id="GO:0047631">
    <property type="term" value="F:ADP-ribose diphosphatase activity"/>
    <property type="evidence" value="ECO:0007669"/>
    <property type="project" value="UniProtKB-EC"/>
</dbReference>
<evidence type="ECO:0000256" key="7">
    <source>
        <dbReference type="ARBA" id="ARBA00022842"/>
    </source>
</evidence>
<dbReference type="PROSITE" id="PS51462">
    <property type="entry name" value="NUDIX"/>
    <property type="match status" value="1"/>
</dbReference>
<dbReference type="EMBL" id="FLYE01000001">
    <property type="protein sequence ID" value="SCA54977.1"/>
    <property type="molecule type" value="Genomic_DNA"/>
</dbReference>
<dbReference type="CDD" id="cd24155">
    <property type="entry name" value="NUDIX_ADPRase"/>
    <property type="match status" value="1"/>
</dbReference>
<accession>A0A1C3RCG8</accession>
<protein>
    <recommendedName>
        <fullName evidence="4">ADP-ribose pyrophosphatase</fullName>
        <ecNumber evidence="3">3.6.1.13</ecNumber>
    </recommendedName>
    <alternativeName>
        <fullName evidence="9">ADP-ribose diphosphatase</fullName>
    </alternativeName>
    <alternativeName>
        <fullName evidence="11">ADP-ribose phosphohydrolase</fullName>
    </alternativeName>
    <alternativeName>
        <fullName evidence="10">Adenosine diphosphoribose pyrophosphatase</fullName>
    </alternativeName>
</protein>
<keyword evidence="5 13" id="KW-0479">Metal-binding</keyword>
<feature type="binding site" evidence="13">
    <location>
        <position position="112"/>
    </location>
    <ligand>
        <name>Mg(2+)</name>
        <dbReference type="ChEBI" id="CHEBI:18420"/>
        <label>1</label>
    </ligand>
</feature>
<feature type="binding site" evidence="13">
    <location>
        <position position="164"/>
    </location>
    <ligand>
        <name>Mg(2+)</name>
        <dbReference type="ChEBI" id="CHEBI:18420"/>
        <label>1</label>
    </ligand>
</feature>
<dbReference type="GO" id="GO:0046872">
    <property type="term" value="F:metal ion binding"/>
    <property type="evidence" value="ECO:0007669"/>
    <property type="project" value="UniProtKB-KW"/>
</dbReference>
<dbReference type="InterPro" id="IPR020476">
    <property type="entry name" value="Nudix_hydrolase"/>
</dbReference>
<evidence type="ECO:0000256" key="11">
    <source>
        <dbReference type="ARBA" id="ARBA00033056"/>
    </source>
</evidence>
<comment type="catalytic activity">
    <reaction evidence="12">
        <text>ADP-D-ribose + H2O = D-ribose 5-phosphate + AMP + 2 H(+)</text>
        <dbReference type="Rhea" id="RHEA:10412"/>
        <dbReference type="ChEBI" id="CHEBI:15377"/>
        <dbReference type="ChEBI" id="CHEBI:15378"/>
        <dbReference type="ChEBI" id="CHEBI:57967"/>
        <dbReference type="ChEBI" id="CHEBI:78346"/>
        <dbReference type="ChEBI" id="CHEBI:456215"/>
        <dbReference type="EC" id="3.6.1.13"/>
    </reaction>
</comment>
<evidence type="ECO:0000256" key="8">
    <source>
        <dbReference type="ARBA" id="ARBA00025164"/>
    </source>
</evidence>
<dbReference type="AlphaFoldDB" id="A0A1C3RCG8"/>
<keyword evidence="7 13" id="KW-0460">Magnesium</keyword>
<evidence type="ECO:0000313" key="15">
    <source>
        <dbReference type="EMBL" id="SCA54977.1"/>
    </source>
</evidence>
<evidence type="ECO:0000256" key="5">
    <source>
        <dbReference type="ARBA" id="ARBA00022723"/>
    </source>
</evidence>
<organism evidence="15 16">
    <name type="scientific">Candidatus Terasakiella magnetica</name>
    <dbReference type="NCBI Taxonomy" id="1867952"/>
    <lineage>
        <taxon>Bacteria</taxon>
        <taxon>Pseudomonadati</taxon>
        <taxon>Pseudomonadota</taxon>
        <taxon>Alphaproteobacteria</taxon>
        <taxon>Rhodospirillales</taxon>
        <taxon>Terasakiellaceae</taxon>
        <taxon>Terasakiella</taxon>
    </lineage>
</organism>
<comment type="similarity">
    <text evidence="2">Belongs to the Nudix hydrolase family. NudF subfamily.</text>
</comment>
<dbReference type="SUPFAM" id="SSF55811">
    <property type="entry name" value="Nudix"/>
    <property type="match status" value="1"/>
</dbReference>
<sequence length="210" mass="23840">MAKSNSDYAEFNKDDVEVIDKTTPFKKYFQVDEYTLRHKKHEGGWSQPINREIFERGHASGMLPYDPVADVIILVEQFRPGSFAAGYNPWLLEVPAGIIEEGQTPEDVAIRETHEETGCTAKRLELIADYLVSPGGSTESLHLYCVEVDSTEALEFAGLEHEGEHIRVLKVPVAEAFDMLENGYMHNSTGIIALQWLKMNHKDIRDKWCK</sequence>
<evidence type="ECO:0000256" key="3">
    <source>
        <dbReference type="ARBA" id="ARBA00012453"/>
    </source>
</evidence>
<comment type="cofactor">
    <cofactor evidence="1 13">
        <name>Mg(2+)</name>
        <dbReference type="ChEBI" id="CHEBI:18420"/>
    </cofactor>
</comment>
<dbReference type="RefSeq" id="WP_069185703.1">
    <property type="nucleotide sequence ID" value="NZ_FLYE01000001.1"/>
</dbReference>
<evidence type="ECO:0000256" key="9">
    <source>
        <dbReference type="ARBA" id="ARBA00030162"/>
    </source>
</evidence>
<dbReference type="PRINTS" id="PR00502">
    <property type="entry name" value="NUDIXFAMILY"/>
</dbReference>
<proteinExistence type="inferred from homology"/>
<dbReference type="GO" id="GO:0019693">
    <property type="term" value="P:ribose phosphate metabolic process"/>
    <property type="evidence" value="ECO:0007669"/>
    <property type="project" value="TreeGrafter"/>
</dbReference>
<dbReference type="InterPro" id="IPR015797">
    <property type="entry name" value="NUDIX_hydrolase-like_dom_sf"/>
</dbReference>
<dbReference type="GO" id="GO:0019144">
    <property type="term" value="F:ADP-sugar diphosphatase activity"/>
    <property type="evidence" value="ECO:0007669"/>
    <property type="project" value="TreeGrafter"/>
</dbReference>
<evidence type="ECO:0000256" key="6">
    <source>
        <dbReference type="ARBA" id="ARBA00022801"/>
    </source>
</evidence>
<dbReference type="NCBIfam" id="TIGR00052">
    <property type="entry name" value="nudix-type nucleoside diphosphatase, YffH/AdpP family"/>
    <property type="match status" value="1"/>
</dbReference>
<dbReference type="EC" id="3.6.1.13" evidence="3"/>
<dbReference type="PANTHER" id="PTHR11839:SF5">
    <property type="entry name" value="ADP-RIBOSE PYROPHOSPHATASE"/>
    <property type="match status" value="1"/>
</dbReference>
<dbReference type="GO" id="GO:0005829">
    <property type="term" value="C:cytosol"/>
    <property type="evidence" value="ECO:0007669"/>
    <property type="project" value="TreeGrafter"/>
</dbReference>
<keyword evidence="16" id="KW-1185">Reference proteome</keyword>